<gene>
    <name evidence="1" type="ORF">HMPREF3229_00186</name>
</gene>
<organism evidence="1">
    <name type="scientific">Peptoniphilus harei</name>
    <dbReference type="NCBI Taxonomy" id="54005"/>
    <lineage>
        <taxon>Bacteria</taxon>
        <taxon>Bacillati</taxon>
        <taxon>Bacillota</taxon>
        <taxon>Tissierellia</taxon>
        <taxon>Tissierellales</taxon>
        <taxon>Peptoniphilaceae</taxon>
        <taxon>Peptoniphilus</taxon>
    </lineage>
</organism>
<dbReference type="PATRIC" id="fig|54005.3.peg.184"/>
<dbReference type="Proteomes" id="UP000070174">
    <property type="component" value="Unassembled WGS sequence"/>
</dbReference>
<reference evidence="1 2" key="1">
    <citation type="submission" date="2016-01" db="EMBL/GenBank/DDBJ databases">
        <authorList>
            <person name="Oliw E.H."/>
        </authorList>
    </citation>
    <scope>NUCLEOTIDE SEQUENCE [LARGE SCALE GENOMIC DNA]</scope>
    <source>
        <strain evidence="1 2">CMW7756A</strain>
    </source>
</reference>
<name>A0A133PS58_9FIRM</name>
<dbReference type="AlphaFoldDB" id="A0A133PS58"/>
<evidence type="ECO:0000313" key="1">
    <source>
        <dbReference type="EMBL" id="KXA31658.1"/>
    </source>
</evidence>
<dbReference type="EMBL" id="LRQE01000004">
    <property type="protein sequence ID" value="KXA31658.1"/>
    <property type="molecule type" value="Genomic_DNA"/>
</dbReference>
<dbReference type="RefSeq" id="WP_156417312.1">
    <property type="nucleotide sequence ID" value="NZ_KQ957086.1"/>
</dbReference>
<accession>A0A133PS58</accession>
<protein>
    <submittedName>
        <fullName evidence="1">Uncharacterized protein</fullName>
    </submittedName>
</protein>
<comment type="caution">
    <text evidence="1">The sequence shown here is derived from an EMBL/GenBank/DDBJ whole genome shotgun (WGS) entry which is preliminary data.</text>
</comment>
<evidence type="ECO:0000313" key="2">
    <source>
        <dbReference type="Proteomes" id="UP000070174"/>
    </source>
</evidence>
<proteinExistence type="predicted"/>
<sequence>MIIKELIKKLKEYEEDDEVVFVACLENNEYVLDMSTSEPGIDNKIYIFLED</sequence>